<organism evidence="2 3">
    <name type="scientific">Xylona heveae (strain CBS 132557 / TC161)</name>
    <dbReference type="NCBI Taxonomy" id="1328760"/>
    <lineage>
        <taxon>Eukaryota</taxon>
        <taxon>Fungi</taxon>
        <taxon>Dikarya</taxon>
        <taxon>Ascomycota</taxon>
        <taxon>Pezizomycotina</taxon>
        <taxon>Xylonomycetes</taxon>
        <taxon>Xylonales</taxon>
        <taxon>Xylonaceae</taxon>
        <taxon>Xylona</taxon>
    </lineage>
</organism>
<dbReference type="EMBL" id="KV407454">
    <property type="protein sequence ID" value="KZF26005.1"/>
    <property type="molecule type" value="Genomic_DNA"/>
</dbReference>
<dbReference type="RefSeq" id="XP_018191560.1">
    <property type="nucleotide sequence ID" value="XM_018331430.1"/>
</dbReference>
<name>A0A165JBB6_XYLHT</name>
<feature type="region of interest" description="Disordered" evidence="1">
    <location>
        <begin position="115"/>
        <end position="145"/>
    </location>
</feature>
<dbReference type="InParanoid" id="A0A165JBB6"/>
<proteinExistence type="predicted"/>
<dbReference type="Proteomes" id="UP000076632">
    <property type="component" value="Unassembled WGS sequence"/>
</dbReference>
<protein>
    <submittedName>
        <fullName evidence="2">Uncharacterized protein</fullName>
    </submittedName>
</protein>
<reference evidence="2 3" key="1">
    <citation type="journal article" date="2016" name="Fungal Biol.">
        <title>The genome of Xylona heveae provides a window into fungal endophytism.</title>
        <authorList>
            <person name="Gazis R."/>
            <person name="Kuo A."/>
            <person name="Riley R."/>
            <person name="LaButti K."/>
            <person name="Lipzen A."/>
            <person name="Lin J."/>
            <person name="Amirebrahimi M."/>
            <person name="Hesse C.N."/>
            <person name="Spatafora J.W."/>
            <person name="Henrissat B."/>
            <person name="Hainaut M."/>
            <person name="Grigoriev I.V."/>
            <person name="Hibbett D.S."/>
        </authorList>
    </citation>
    <scope>NUCLEOTIDE SEQUENCE [LARGE SCALE GENOMIC DNA]</scope>
    <source>
        <strain evidence="2 3">TC161</strain>
    </source>
</reference>
<evidence type="ECO:0000313" key="3">
    <source>
        <dbReference type="Proteomes" id="UP000076632"/>
    </source>
</evidence>
<keyword evidence="3" id="KW-1185">Reference proteome</keyword>
<evidence type="ECO:0000256" key="1">
    <source>
        <dbReference type="SAM" id="MobiDB-lite"/>
    </source>
</evidence>
<evidence type="ECO:0000313" key="2">
    <source>
        <dbReference type="EMBL" id="KZF26005.1"/>
    </source>
</evidence>
<sequence length="262" mass="29140">MEHGVSDACCARVGRRAGSREERRWRHCAGQMSRDNNVNNSANKTKTNTSLDRKYVSHEVLPEQAKALILYKEREAALGQAIGRLMQGGIEVEVSGQRLEPAATVAVEFVYSDPGQSAIEGTGNGDGNGNMNSAHTEDNDVEEQETPEIDVEMQEEAEQGLDYTSTSSPFVQRLLEQAGCEFDAAEAEHRRAKRAREYGIPDTMRTGFEAYSLWNKDVKDDGVKYFFDTTAEQGAVEESAKSFYASVRHFCRRRSGLDDLLV</sequence>
<dbReference type="AlphaFoldDB" id="A0A165JBB6"/>
<dbReference type="GeneID" id="28896567"/>
<accession>A0A165JBB6</accession>
<gene>
    <name evidence="2" type="ORF">L228DRAFT_242398</name>
</gene>